<feature type="transmembrane region" description="Helical" evidence="1">
    <location>
        <begin position="34"/>
        <end position="51"/>
    </location>
</feature>
<name>A0A2U8W901_9HYPH</name>
<evidence type="ECO:0000313" key="3">
    <source>
        <dbReference type="Proteomes" id="UP000245926"/>
    </source>
</evidence>
<feature type="transmembrane region" description="Helical" evidence="1">
    <location>
        <begin position="125"/>
        <end position="145"/>
    </location>
</feature>
<proteinExistence type="predicted"/>
<protein>
    <submittedName>
        <fullName evidence="2">Uncharacterized protein</fullName>
    </submittedName>
</protein>
<evidence type="ECO:0000313" key="2">
    <source>
        <dbReference type="EMBL" id="AWN42121.1"/>
    </source>
</evidence>
<dbReference type="Proteomes" id="UP000245926">
    <property type="component" value="Chromosome"/>
</dbReference>
<feature type="transmembrane region" description="Helical" evidence="1">
    <location>
        <begin position="96"/>
        <end position="119"/>
    </location>
</feature>
<keyword evidence="1" id="KW-0472">Membrane</keyword>
<dbReference type="RefSeq" id="WP_109891693.1">
    <property type="nucleotide sequence ID" value="NZ_CP029550.1"/>
</dbReference>
<keyword evidence="1" id="KW-0812">Transmembrane</keyword>
<keyword evidence="1" id="KW-1133">Transmembrane helix</keyword>
<sequence length="160" mass="17603">MQYLRSLLGLFLIAPDRPDLHVAQLKSVCRQAPLFYGVIALNAALLVYTHAAVAPAHLTYVPMGLLTIGCVVRSLSYHRPSKLEIDARVAYRHLRILNGMVGCLLLLLVLWCFALMGYGDVYTRMHVMFFVAFGIMACVFGLLHVRSAALMAVAIAVPSS</sequence>
<reference evidence="3" key="1">
    <citation type="submission" date="2018-05" db="EMBL/GenBank/DDBJ databases">
        <title>Complete Genome Sequence of Methylobacterium sp. 17SD2-17.</title>
        <authorList>
            <person name="Srinivasan S."/>
        </authorList>
    </citation>
    <scope>NUCLEOTIDE SEQUENCE [LARGE SCALE GENOMIC DNA]</scope>
    <source>
        <strain evidence="3">17SD2-17</strain>
    </source>
</reference>
<feature type="transmembrane region" description="Helical" evidence="1">
    <location>
        <begin position="57"/>
        <end position="75"/>
    </location>
</feature>
<dbReference type="AlphaFoldDB" id="A0A2U8W901"/>
<dbReference type="EMBL" id="CP029550">
    <property type="protein sequence ID" value="AWN42121.1"/>
    <property type="molecule type" value="Genomic_DNA"/>
</dbReference>
<evidence type="ECO:0000256" key="1">
    <source>
        <dbReference type="SAM" id="Phobius"/>
    </source>
</evidence>
<accession>A0A2U8W901</accession>
<dbReference type="OrthoDB" id="9814202at2"/>
<organism evidence="2 3">
    <name type="scientific">Methylobacterium durans</name>
    <dbReference type="NCBI Taxonomy" id="2202825"/>
    <lineage>
        <taxon>Bacteria</taxon>
        <taxon>Pseudomonadati</taxon>
        <taxon>Pseudomonadota</taxon>
        <taxon>Alphaproteobacteria</taxon>
        <taxon>Hyphomicrobiales</taxon>
        <taxon>Methylobacteriaceae</taxon>
        <taxon>Methylobacterium</taxon>
    </lineage>
</organism>
<dbReference type="KEGG" id="mets:DK389_18460"/>
<gene>
    <name evidence="2" type="ORF">DK389_18460</name>
</gene>
<keyword evidence="3" id="KW-1185">Reference proteome</keyword>